<keyword evidence="2" id="KW-1185">Reference proteome</keyword>
<dbReference type="EMBL" id="CP002859">
    <property type="protein sequence ID" value="AEI49642.1"/>
    <property type="molecule type" value="Genomic_DNA"/>
</dbReference>
<dbReference type="AlphaFoldDB" id="A0A7U3ZM02"/>
<organism evidence="1 2">
    <name type="scientific">Runella slithyformis (strain ATCC 29530 / DSM 19594 / LMG 11500 / NCIMB 11436 / LSU 4)</name>
    <dbReference type="NCBI Taxonomy" id="761193"/>
    <lineage>
        <taxon>Bacteria</taxon>
        <taxon>Pseudomonadati</taxon>
        <taxon>Bacteroidota</taxon>
        <taxon>Cytophagia</taxon>
        <taxon>Cytophagales</taxon>
        <taxon>Spirosomataceae</taxon>
        <taxon>Runella</taxon>
    </lineage>
</organism>
<dbReference type="Proteomes" id="UP000000493">
    <property type="component" value="Chromosome"/>
</dbReference>
<proteinExistence type="predicted"/>
<gene>
    <name evidence="1" type="ordered locus">Runsl_3267</name>
</gene>
<accession>A0A7U3ZM02</accession>
<evidence type="ECO:0000313" key="2">
    <source>
        <dbReference type="Proteomes" id="UP000000493"/>
    </source>
</evidence>
<evidence type="ECO:0008006" key="3">
    <source>
        <dbReference type="Google" id="ProtNLM"/>
    </source>
</evidence>
<evidence type="ECO:0000313" key="1">
    <source>
        <dbReference type="EMBL" id="AEI49642.1"/>
    </source>
</evidence>
<dbReference type="InterPro" id="IPR013783">
    <property type="entry name" value="Ig-like_fold"/>
</dbReference>
<protein>
    <recommendedName>
        <fullName evidence="3">CARDB domain-containing protein</fullName>
    </recommendedName>
</protein>
<reference evidence="2" key="1">
    <citation type="submission" date="2011-06" db="EMBL/GenBank/DDBJ databases">
        <title>The complete genome of chromosome of Runella slithyformis DSM 19594.</title>
        <authorList>
            <consortium name="US DOE Joint Genome Institute (JGI-PGF)"/>
            <person name="Lucas S."/>
            <person name="Han J."/>
            <person name="Lapidus A."/>
            <person name="Bruce D."/>
            <person name="Goodwin L."/>
            <person name="Pitluck S."/>
            <person name="Peters L."/>
            <person name="Kyrpides N."/>
            <person name="Mavromatis K."/>
            <person name="Ivanova N."/>
            <person name="Ovchinnikova G."/>
            <person name="Zhang X."/>
            <person name="Misra M."/>
            <person name="Detter J.C."/>
            <person name="Tapia R."/>
            <person name="Han C."/>
            <person name="Land M."/>
            <person name="Hauser L."/>
            <person name="Markowitz V."/>
            <person name="Cheng J.-F."/>
            <person name="Hugenholtz P."/>
            <person name="Woyke T."/>
            <person name="Wu D."/>
            <person name="Tindall B."/>
            <person name="Faehrich R."/>
            <person name="Brambilla E."/>
            <person name="Klenk H.-P."/>
            <person name="Eisen J.A."/>
        </authorList>
    </citation>
    <scope>NUCLEOTIDE SEQUENCE [LARGE SCALE GENOMIC DNA]</scope>
    <source>
        <strain evidence="2">ATCC 29530 / DSM 19594 / LMG 11500 / NCIMB 11436 / LSU 4</strain>
    </source>
</reference>
<reference evidence="1 2" key="2">
    <citation type="journal article" date="2012" name="Stand. Genomic Sci.">
        <title>Complete genome sequence of the aquatic bacterium Runella slithyformis type strain (LSU 4(T)).</title>
        <authorList>
            <person name="Copeland A."/>
            <person name="Zhang X."/>
            <person name="Misra M."/>
            <person name="Lapidus A."/>
            <person name="Nolan M."/>
            <person name="Lucas S."/>
            <person name="Deshpande S."/>
            <person name="Cheng J.F."/>
            <person name="Tapia R."/>
            <person name="Goodwin L.A."/>
            <person name="Pitluck S."/>
            <person name="Liolios K."/>
            <person name="Pagani I."/>
            <person name="Ivanova N."/>
            <person name="Mikhailova N."/>
            <person name="Pati A."/>
            <person name="Chen A."/>
            <person name="Palaniappan K."/>
            <person name="Land M."/>
            <person name="Hauser L."/>
            <person name="Pan C."/>
            <person name="Jeffries C.D."/>
            <person name="Detter J.C."/>
            <person name="Brambilla E.M."/>
            <person name="Rohde M."/>
            <person name="Djao O.D."/>
            <person name="Goker M."/>
            <person name="Sikorski J."/>
            <person name="Tindall B.J."/>
            <person name="Woyke T."/>
            <person name="Bristow J."/>
            <person name="Eisen J.A."/>
            <person name="Markowitz V."/>
            <person name="Hugenholtz P."/>
            <person name="Kyrpides N.C."/>
            <person name="Klenk H.P."/>
            <person name="Mavromatis K."/>
        </authorList>
    </citation>
    <scope>NUCLEOTIDE SEQUENCE [LARGE SCALE GENOMIC DNA]</scope>
    <source>
        <strain evidence="2">ATCC 29530 / DSM 19594 / LMG 11500 / NCIMB 11436 / LSU 4</strain>
    </source>
</reference>
<name>A0A7U3ZM02_RUNSL</name>
<dbReference type="KEGG" id="rsi:Runsl_3267"/>
<dbReference type="Gene3D" id="2.60.40.10">
    <property type="entry name" value="Immunoglobulins"/>
    <property type="match status" value="1"/>
</dbReference>
<sequence>MKRCMFGSVFFILFNLCTWGQSKVDLAIENITLKPSLPKIGDGVIISYDVKNIGTAIVPPEAYTATLSINGKVVSFDDESPKLLLQQHVTYSKAAGSYHFLVESKKKYNWQISVRLKKIKDDNSKNNSYQGSFVAK</sequence>